<dbReference type="InterPro" id="IPR005835">
    <property type="entry name" value="NTP_transferase_dom"/>
</dbReference>
<dbReference type="PANTHER" id="PTHR43584">
    <property type="entry name" value="NUCLEOTIDYL TRANSFERASE"/>
    <property type="match status" value="1"/>
</dbReference>
<keyword evidence="5" id="KW-1185">Reference proteome</keyword>
<dbReference type="SUPFAM" id="SSF53448">
    <property type="entry name" value="Nucleotide-diphospho-sugar transferases"/>
    <property type="match status" value="1"/>
</dbReference>
<feature type="domain" description="Nucleotidyl transferase" evidence="3">
    <location>
        <begin position="2"/>
        <end position="129"/>
    </location>
</feature>
<dbReference type="InterPro" id="IPR050065">
    <property type="entry name" value="GlmU-like"/>
</dbReference>
<dbReference type="OrthoDB" id="9788272at2"/>
<dbReference type="EMBL" id="QKRX01000001">
    <property type="protein sequence ID" value="RAU19667.1"/>
    <property type="molecule type" value="Genomic_DNA"/>
</dbReference>
<evidence type="ECO:0000256" key="1">
    <source>
        <dbReference type="ARBA" id="ARBA00022679"/>
    </source>
</evidence>
<name>A0A364NS14_9GAMM</name>
<keyword evidence="2 4" id="KW-0548">Nucleotidyltransferase</keyword>
<dbReference type="InterPro" id="IPR054790">
    <property type="entry name" value="MurU"/>
</dbReference>
<dbReference type="AlphaFoldDB" id="A0A364NS14"/>
<dbReference type="PANTHER" id="PTHR43584:SF8">
    <property type="entry name" value="N-ACETYLMURAMATE ALPHA-1-PHOSPHATE URIDYLYLTRANSFERASE"/>
    <property type="match status" value="1"/>
</dbReference>
<dbReference type="CDD" id="cd06422">
    <property type="entry name" value="NTP_transferase_like_1"/>
    <property type="match status" value="1"/>
</dbReference>
<sequence>MKAMILAAGLGKRMRPFTLTTPKPLVPLLGKPLIDYPLRQLKAAGIRDIMVNHAWLGQQIVDYLTQKDTKGLKINFSKEDEPLETGGGIFKALPWLTQGGEPFFLVMNADVYSDFDLSVLLNVSLDEKDLGCLVMIENPDWHSEGDFRLSDNGYLSDSDGRSLTFSGISILSPTLFTDCKAEAFALAPLLRRAISQGGLKGVCHQGIWSDVGTPERLAALEAQLTHENRE</sequence>
<dbReference type="Proteomes" id="UP000250744">
    <property type="component" value="Unassembled WGS sequence"/>
</dbReference>
<reference evidence="4 5" key="1">
    <citation type="submission" date="2018-06" db="EMBL/GenBank/DDBJ databases">
        <title>Nitrincola tibetense sp. nov., isolated from Lake XuguoCo on Tibetan Plateau.</title>
        <authorList>
            <person name="Xing P."/>
        </authorList>
    </citation>
    <scope>NUCLEOTIDE SEQUENCE [LARGE SCALE GENOMIC DNA]</scope>
    <source>
        <strain evidence="5">xg18</strain>
    </source>
</reference>
<protein>
    <submittedName>
        <fullName evidence="4">Mannose-1-phosphate guanylyltransferase</fullName>
    </submittedName>
</protein>
<dbReference type="GO" id="GO:0016779">
    <property type="term" value="F:nucleotidyltransferase activity"/>
    <property type="evidence" value="ECO:0007669"/>
    <property type="project" value="UniProtKB-KW"/>
</dbReference>
<comment type="caution">
    <text evidence="4">The sequence shown here is derived from an EMBL/GenBank/DDBJ whole genome shotgun (WGS) entry which is preliminary data.</text>
</comment>
<dbReference type="NCBIfam" id="NF045761">
    <property type="entry name" value="NAMPUrTaseMurU"/>
    <property type="match status" value="1"/>
</dbReference>
<organism evidence="4 5">
    <name type="scientific">Nitrincola tibetensis</name>
    <dbReference type="NCBI Taxonomy" id="2219697"/>
    <lineage>
        <taxon>Bacteria</taxon>
        <taxon>Pseudomonadati</taxon>
        <taxon>Pseudomonadota</taxon>
        <taxon>Gammaproteobacteria</taxon>
        <taxon>Oceanospirillales</taxon>
        <taxon>Oceanospirillaceae</taxon>
        <taxon>Nitrincola</taxon>
    </lineage>
</organism>
<proteinExistence type="predicted"/>
<dbReference type="RefSeq" id="WP_112156661.1">
    <property type="nucleotide sequence ID" value="NZ_QKRX01000001.1"/>
</dbReference>
<gene>
    <name evidence="4" type="ORF">DN062_00870</name>
</gene>
<evidence type="ECO:0000259" key="3">
    <source>
        <dbReference type="Pfam" id="PF00483"/>
    </source>
</evidence>
<accession>A0A364NS14</accession>
<evidence type="ECO:0000313" key="5">
    <source>
        <dbReference type="Proteomes" id="UP000250744"/>
    </source>
</evidence>
<keyword evidence="1 4" id="KW-0808">Transferase</keyword>
<dbReference type="InterPro" id="IPR029044">
    <property type="entry name" value="Nucleotide-diphossugar_trans"/>
</dbReference>
<evidence type="ECO:0000313" key="4">
    <source>
        <dbReference type="EMBL" id="RAU19667.1"/>
    </source>
</evidence>
<dbReference type="Gene3D" id="3.90.550.10">
    <property type="entry name" value="Spore Coat Polysaccharide Biosynthesis Protein SpsA, Chain A"/>
    <property type="match status" value="1"/>
</dbReference>
<evidence type="ECO:0000256" key="2">
    <source>
        <dbReference type="ARBA" id="ARBA00022695"/>
    </source>
</evidence>
<dbReference type="Pfam" id="PF00483">
    <property type="entry name" value="NTP_transferase"/>
    <property type="match status" value="1"/>
</dbReference>